<feature type="compositionally biased region" description="Polar residues" evidence="1">
    <location>
        <begin position="367"/>
        <end position="379"/>
    </location>
</feature>
<dbReference type="OrthoDB" id="3439035at2759"/>
<feature type="compositionally biased region" description="Basic and acidic residues" evidence="1">
    <location>
        <begin position="1"/>
        <end position="15"/>
    </location>
</feature>
<feature type="compositionally biased region" description="Polar residues" evidence="1">
    <location>
        <begin position="188"/>
        <end position="197"/>
    </location>
</feature>
<dbReference type="EMBL" id="NKHZ01000068">
    <property type="protein sequence ID" value="PNS15831.1"/>
    <property type="molecule type" value="Genomic_DNA"/>
</dbReference>
<evidence type="ECO:0000313" key="3">
    <source>
        <dbReference type="Proteomes" id="UP000243797"/>
    </source>
</evidence>
<protein>
    <submittedName>
        <fullName evidence="2">Uncharacterized protein</fullName>
    </submittedName>
</protein>
<name>A0A2K1QLJ7_9PEZI</name>
<feature type="compositionally biased region" description="Pro residues" evidence="1">
    <location>
        <begin position="351"/>
        <end position="365"/>
    </location>
</feature>
<dbReference type="AlphaFoldDB" id="A0A2K1QLJ7"/>
<feature type="compositionally biased region" description="Pro residues" evidence="1">
    <location>
        <begin position="447"/>
        <end position="460"/>
    </location>
</feature>
<feature type="compositionally biased region" description="Polar residues" evidence="1">
    <location>
        <begin position="306"/>
        <end position="318"/>
    </location>
</feature>
<feature type="compositionally biased region" description="Pro residues" evidence="1">
    <location>
        <begin position="425"/>
        <end position="435"/>
    </location>
</feature>
<dbReference type="STRING" id="2082308.A0A2K1QLJ7"/>
<accession>A0A2K1QLJ7</accession>
<sequence length="829" mass="91597">MAVDTDWARDGRTHDSGSVISGLTSLDDDTDEFGRMLLQHVRDEQRLNRVLNGPAQAFRKARPQPRIAATLENGTSNRDYEVRSLSSGGSDPGVAEHTRTNGSDPPLNIPRDWGRKGRQSTSWLRRLGDTELEMERRASADNVRADGVVDVERGARTVDWASDVARVVQSVEQTTPLSSRSRRRVSSPGQPEQSNSIERIRQWEAEQDFTAGSFLQSTPAAVSRRRELESIETRGIARDQLSRISERTSPESVRERLEFRLSRIAGQPLSRRRKPSPEDKQWGGRRALLNNTERVPIKKEVETAELPSTSNGVSYTNNNDERPLSHRPSAGRQESIQLLKRLARVSSQSPSPSPNTGPLLPPKQPTGPESRSVRQSSAQAPEVVPVSPIHATPRPPPSNHPAKTPKVTGAWIDTPLPIRHDSAQPPEPPNKPASPTPEQHPQQDEPAAPPLRPLSAPPSAPSALSHLLSTAPPNVGDDTLASLQDLLDPTLAQPDVSATLNLDDVQTELDRLHGLGRPLSKADEERRDELLVIEGMAGRLRSARRGVRDVKRGLRGMERRVGSGDWGGEMVGGGEARGVWKGLLGEGVRVLVYEKRGRRGLTRFGTALALVAAWWALENAACAAWCQPRYATRMAGFGVDPSAPRYPFVVPTMLFRPLRWLWRPVTSTLVWLLGQLWTGLVAYLGILFEEEPVGPTATATVVPKPQIRRSKRSGMWTESDPIFQIREKTKVKEWDDRVADIIHEAVPVQETMEEDKVVRQARRETRDGFGFAKLWSWNSAPVDSVVETAPSSESSWQSGEEWHGAVQASSVDAEPMWETGDVMGGDELI</sequence>
<dbReference type="PANTHER" id="PTHR48125">
    <property type="entry name" value="LP07818P1"/>
    <property type="match status" value="1"/>
</dbReference>
<feature type="region of interest" description="Disordered" evidence="1">
    <location>
        <begin position="54"/>
        <end position="120"/>
    </location>
</feature>
<reference evidence="2 3" key="1">
    <citation type="submission" date="2017-06" db="EMBL/GenBank/DDBJ databases">
        <title>Draft genome sequence of a variant of Elsinoe murrayae.</title>
        <authorList>
            <person name="Cheng Q."/>
        </authorList>
    </citation>
    <scope>NUCLEOTIDE SEQUENCE [LARGE SCALE GENOMIC DNA]</scope>
    <source>
        <strain evidence="2 3">CQ-2017a</strain>
    </source>
</reference>
<comment type="caution">
    <text evidence="2">The sequence shown here is derived from an EMBL/GenBank/DDBJ whole genome shotgun (WGS) entry which is preliminary data.</text>
</comment>
<evidence type="ECO:0000313" key="2">
    <source>
        <dbReference type="EMBL" id="PNS15831.1"/>
    </source>
</evidence>
<organism evidence="2 3">
    <name type="scientific">Sphaceloma murrayae</name>
    <dbReference type="NCBI Taxonomy" id="2082308"/>
    <lineage>
        <taxon>Eukaryota</taxon>
        <taxon>Fungi</taxon>
        <taxon>Dikarya</taxon>
        <taxon>Ascomycota</taxon>
        <taxon>Pezizomycotina</taxon>
        <taxon>Dothideomycetes</taxon>
        <taxon>Dothideomycetidae</taxon>
        <taxon>Myriangiales</taxon>
        <taxon>Elsinoaceae</taxon>
        <taxon>Sphaceloma</taxon>
    </lineage>
</organism>
<gene>
    <name evidence="2" type="ORF">CAC42_4283</name>
</gene>
<dbReference type="Proteomes" id="UP000243797">
    <property type="component" value="Unassembled WGS sequence"/>
</dbReference>
<evidence type="ECO:0000256" key="1">
    <source>
        <dbReference type="SAM" id="MobiDB-lite"/>
    </source>
</evidence>
<dbReference type="InParanoid" id="A0A2K1QLJ7"/>
<feature type="region of interest" description="Disordered" evidence="1">
    <location>
        <begin position="266"/>
        <end position="471"/>
    </location>
</feature>
<feature type="region of interest" description="Disordered" evidence="1">
    <location>
        <begin position="172"/>
        <end position="197"/>
    </location>
</feature>
<dbReference type="PANTHER" id="PTHR48125:SF15">
    <property type="entry name" value="HYPOTHETICAL TRANSMEMBRANE PROTEIN P883.20"/>
    <property type="match status" value="1"/>
</dbReference>
<feature type="compositionally biased region" description="Low complexity" evidence="1">
    <location>
        <begin position="461"/>
        <end position="471"/>
    </location>
</feature>
<feature type="region of interest" description="Disordered" evidence="1">
    <location>
        <begin position="1"/>
        <end position="26"/>
    </location>
</feature>
<proteinExistence type="predicted"/>
<keyword evidence="3" id="KW-1185">Reference proteome</keyword>